<sequence>MKQKESQKELLGQATQKYAANIYQAEAYLKSRGITMEAARLARLGVVAEPEVGHEAFTGRLSIPYITKSGVVDLRFRSLNPAVEPKYMGMTGSDTKMYNVLDIEKAGDYIGICEGEIDTITMSSLVGIPCVGVPGANSWKKHYTRLLADFERVFVFADGDQPGKEFATSLARELPITIIQLPDGQDVNSMFVQEGSQYFLQKVGVND</sequence>
<reference evidence="1" key="1">
    <citation type="submission" date="2020-05" db="EMBL/GenBank/DDBJ databases">
        <authorList>
            <person name="Chiriac C."/>
            <person name="Salcher M."/>
            <person name="Ghai R."/>
            <person name="Kavagutti S V."/>
        </authorList>
    </citation>
    <scope>NUCLEOTIDE SEQUENCE</scope>
</reference>
<protein>
    <submittedName>
        <fullName evidence="1">Archaeal primase DnaG/twinkle, TOPRIM domain</fullName>
    </submittedName>
</protein>
<dbReference type="Pfam" id="PF13155">
    <property type="entry name" value="Toprim_2"/>
    <property type="match status" value="1"/>
</dbReference>
<dbReference type="EMBL" id="LR798338">
    <property type="protein sequence ID" value="CAB5224956.1"/>
    <property type="molecule type" value="Genomic_DNA"/>
</dbReference>
<accession>A0A6J7X2P1</accession>
<name>A0A6J7X2P1_9CAUD</name>
<organism evidence="1">
    <name type="scientific">uncultured Caudovirales phage</name>
    <dbReference type="NCBI Taxonomy" id="2100421"/>
    <lineage>
        <taxon>Viruses</taxon>
        <taxon>Duplodnaviria</taxon>
        <taxon>Heunggongvirae</taxon>
        <taxon>Uroviricota</taxon>
        <taxon>Caudoviricetes</taxon>
        <taxon>Peduoviridae</taxon>
        <taxon>Maltschvirus</taxon>
        <taxon>Maltschvirus maltsch</taxon>
    </lineage>
</organism>
<gene>
    <name evidence="1" type="ORF">UFOVP744_54</name>
</gene>
<dbReference type="Gene3D" id="3.40.1360.10">
    <property type="match status" value="1"/>
</dbReference>
<dbReference type="SUPFAM" id="SSF56731">
    <property type="entry name" value="DNA primase core"/>
    <property type="match status" value="1"/>
</dbReference>
<dbReference type="CDD" id="cd01029">
    <property type="entry name" value="TOPRIM_primases"/>
    <property type="match status" value="1"/>
</dbReference>
<proteinExistence type="predicted"/>
<evidence type="ECO:0000313" key="1">
    <source>
        <dbReference type="EMBL" id="CAB5224956.1"/>
    </source>
</evidence>
<dbReference type="InterPro" id="IPR034154">
    <property type="entry name" value="TOPRIM_DnaG/twinkle"/>
</dbReference>